<dbReference type="Gene3D" id="3.60.40.10">
    <property type="entry name" value="PPM-type phosphatase domain"/>
    <property type="match status" value="1"/>
</dbReference>
<keyword evidence="1" id="KW-0378">Hydrolase</keyword>
<evidence type="ECO:0000313" key="4">
    <source>
        <dbReference type="Proteomes" id="UP001501000"/>
    </source>
</evidence>
<proteinExistence type="predicted"/>
<organism evidence="3 4">
    <name type="scientific">Streptomyces gulbargensis</name>
    <dbReference type="NCBI Taxonomy" id="364901"/>
    <lineage>
        <taxon>Bacteria</taxon>
        <taxon>Bacillati</taxon>
        <taxon>Actinomycetota</taxon>
        <taxon>Actinomycetes</taxon>
        <taxon>Kitasatosporales</taxon>
        <taxon>Streptomycetaceae</taxon>
        <taxon>Streptomyces</taxon>
    </lineage>
</organism>
<dbReference type="PANTHER" id="PTHR43156:SF2">
    <property type="entry name" value="STAGE II SPORULATION PROTEIN E"/>
    <property type="match status" value="1"/>
</dbReference>
<comment type="caution">
    <text evidence="3">The sequence shown here is derived from an EMBL/GenBank/DDBJ whole genome shotgun (WGS) entry which is preliminary data.</text>
</comment>
<dbReference type="SMART" id="SM00331">
    <property type="entry name" value="PP2C_SIG"/>
    <property type="match status" value="1"/>
</dbReference>
<dbReference type="EMBL" id="BAABAJ010000011">
    <property type="protein sequence ID" value="GAA3925596.1"/>
    <property type="molecule type" value="Genomic_DNA"/>
</dbReference>
<sequence length="412" mass="45107">MGAAVAMLRDSALMLRGLLRASHLATFEQLPSLVELHATPAGLHRPRIFLADVQEEVLREATGDGIDAGAGGQELRIDGTLPGRVFQSAQGLSTPVNGHQQHWLPILDGTERLGVLRVDTESDPDETARETMRDLASLSGMLLVSKRAHSDSYARLTRLKPMSVSAEMQWSLMPPRTFANHRVTVAAAMEPAYATAGDAYDYAVAGDTVHLAVFDAMGHDTAAGLTANLAMATCRNRRRQGADLVQAARAIETLLVEQFARDRYTTGILADLDLATGLLTWLNCGHHPPVLIRGGRWTTTLDCRPTHPLGTELGLPAHLCREHLEPGDRLLLYTDGITEARDASGHEFGRDRFVDFILRHQADGLPVPETLRRLVRAVLDHHDGRLNDDATVLLCEWRGPDRDSGTPRPPER</sequence>
<dbReference type="PANTHER" id="PTHR43156">
    <property type="entry name" value="STAGE II SPORULATION PROTEIN E-RELATED"/>
    <property type="match status" value="1"/>
</dbReference>
<reference evidence="4" key="1">
    <citation type="journal article" date="2019" name="Int. J. Syst. Evol. Microbiol.">
        <title>The Global Catalogue of Microorganisms (GCM) 10K type strain sequencing project: providing services to taxonomists for standard genome sequencing and annotation.</title>
        <authorList>
            <consortium name="The Broad Institute Genomics Platform"/>
            <consortium name="The Broad Institute Genome Sequencing Center for Infectious Disease"/>
            <person name="Wu L."/>
            <person name="Ma J."/>
        </authorList>
    </citation>
    <scope>NUCLEOTIDE SEQUENCE [LARGE SCALE GENOMIC DNA]</scope>
    <source>
        <strain evidence="4">JCM 16956</strain>
    </source>
</reference>
<dbReference type="InterPro" id="IPR052016">
    <property type="entry name" value="Bact_Sigma-Reg"/>
</dbReference>
<gene>
    <name evidence="3" type="ORF">GCM10022244_38780</name>
</gene>
<dbReference type="InterPro" id="IPR036457">
    <property type="entry name" value="PPM-type-like_dom_sf"/>
</dbReference>
<dbReference type="Proteomes" id="UP001501000">
    <property type="component" value="Unassembled WGS sequence"/>
</dbReference>
<dbReference type="SUPFAM" id="SSF81606">
    <property type="entry name" value="PP2C-like"/>
    <property type="match status" value="1"/>
</dbReference>
<evidence type="ECO:0000256" key="1">
    <source>
        <dbReference type="ARBA" id="ARBA00022801"/>
    </source>
</evidence>
<name>A0ABP7MQ64_9ACTN</name>
<evidence type="ECO:0000259" key="2">
    <source>
        <dbReference type="SMART" id="SM00331"/>
    </source>
</evidence>
<dbReference type="Pfam" id="PF07228">
    <property type="entry name" value="SpoIIE"/>
    <property type="match status" value="1"/>
</dbReference>
<evidence type="ECO:0000313" key="3">
    <source>
        <dbReference type="EMBL" id="GAA3925596.1"/>
    </source>
</evidence>
<dbReference type="InterPro" id="IPR001932">
    <property type="entry name" value="PPM-type_phosphatase-like_dom"/>
</dbReference>
<protein>
    <submittedName>
        <fullName evidence="3">PP2C family protein-serine/threonine phosphatase</fullName>
    </submittedName>
</protein>
<accession>A0ABP7MQ64</accession>
<keyword evidence="4" id="KW-1185">Reference proteome</keyword>
<feature type="domain" description="PPM-type phosphatase" evidence="2">
    <location>
        <begin position="180"/>
        <end position="397"/>
    </location>
</feature>